<reference evidence="2 3" key="1">
    <citation type="submission" date="2020-08" db="EMBL/GenBank/DDBJ databases">
        <title>Genomic Encyclopedia of Type Strains, Phase III (KMG-III): the genomes of soil and plant-associated and newly described type strains.</title>
        <authorList>
            <person name="Whitman W."/>
        </authorList>
    </citation>
    <scope>NUCLEOTIDE SEQUENCE [LARGE SCALE GENOMIC DNA]</scope>
    <source>
        <strain evidence="2 3">CECT 7744</strain>
    </source>
</reference>
<evidence type="ECO:0000259" key="1">
    <source>
        <dbReference type="Pfam" id="PF13676"/>
    </source>
</evidence>
<gene>
    <name evidence="2" type="ORF">FHR97_001757</name>
</gene>
<comment type="caution">
    <text evidence="2">The sequence shown here is derived from an EMBL/GenBank/DDBJ whole genome shotgun (WGS) entry which is preliminary data.</text>
</comment>
<dbReference type="Gene3D" id="3.40.50.10140">
    <property type="entry name" value="Toll/interleukin-1 receptor homology (TIR) domain"/>
    <property type="match status" value="1"/>
</dbReference>
<organism evidence="2 3">
    <name type="scientific">Halomonas stenophila</name>
    <dbReference type="NCBI Taxonomy" id="795312"/>
    <lineage>
        <taxon>Bacteria</taxon>
        <taxon>Pseudomonadati</taxon>
        <taxon>Pseudomonadota</taxon>
        <taxon>Gammaproteobacteria</taxon>
        <taxon>Oceanospirillales</taxon>
        <taxon>Halomonadaceae</taxon>
        <taxon>Halomonas</taxon>
    </lineage>
</organism>
<dbReference type="GO" id="GO:0007165">
    <property type="term" value="P:signal transduction"/>
    <property type="evidence" value="ECO:0007669"/>
    <property type="project" value="InterPro"/>
</dbReference>
<feature type="domain" description="TIR" evidence="1">
    <location>
        <begin position="2"/>
        <end position="75"/>
    </location>
</feature>
<evidence type="ECO:0000313" key="3">
    <source>
        <dbReference type="Proteomes" id="UP000518892"/>
    </source>
</evidence>
<dbReference type="SUPFAM" id="SSF52200">
    <property type="entry name" value="Toll/Interleukin receptor TIR domain"/>
    <property type="match status" value="1"/>
</dbReference>
<proteinExistence type="predicted"/>
<dbReference type="InterPro" id="IPR000157">
    <property type="entry name" value="TIR_dom"/>
</dbReference>
<dbReference type="Proteomes" id="UP000518892">
    <property type="component" value="Unassembled WGS sequence"/>
</dbReference>
<evidence type="ECO:0000313" key="2">
    <source>
        <dbReference type="EMBL" id="MBB3230905.1"/>
    </source>
</evidence>
<keyword evidence="3" id="KW-1185">Reference proteome</keyword>
<dbReference type="InterPro" id="IPR035897">
    <property type="entry name" value="Toll_tir_struct_dom_sf"/>
</dbReference>
<accession>A0A7W5HJI6</accession>
<dbReference type="Pfam" id="PF13676">
    <property type="entry name" value="TIR_2"/>
    <property type="match status" value="1"/>
</dbReference>
<protein>
    <recommendedName>
        <fullName evidence="1">TIR domain-containing protein</fullName>
    </recommendedName>
</protein>
<dbReference type="AlphaFoldDB" id="A0A7W5HJI6"/>
<name>A0A7W5HJI6_9GAMM</name>
<sequence length="99" mass="11091">MAGALEADGWSVWRAPRLRTGEHVDAAIERELGEAQCVIVLWSSRFIASQDVKDEATYGLTLNKRVLMAIDDVTPSFRPQGRHTHYLRDGASRPSILKK</sequence>
<dbReference type="EMBL" id="JACHXR010000004">
    <property type="protein sequence ID" value="MBB3230905.1"/>
    <property type="molecule type" value="Genomic_DNA"/>
</dbReference>